<evidence type="ECO:0000256" key="3">
    <source>
        <dbReference type="ARBA" id="ARBA00022679"/>
    </source>
</evidence>
<dbReference type="InterPro" id="IPR023404">
    <property type="entry name" value="rSAM_horseshoe"/>
</dbReference>
<dbReference type="GO" id="GO:0031419">
    <property type="term" value="F:cobalamin binding"/>
    <property type="evidence" value="ECO:0007669"/>
    <property type="project" value="InterPro"/>
</dbReference>
<keyword evidence="7" id="KW-0411">Iron-sulfur</keyword>
<dbReference type="PROSITE" id="PS51332">
    <property type="entry name" value="B12_BINDING"/>
    <property type="match status" value="1"/>
</dbReference>
<dbReference type="PANTHER" id="PTHR43409">
    <property type="entry name" value="ANAEROBIC MAGNESIUM-PROTOPORPHYRIN IX MONOMETHYL ESTER CYCLASE-RELATED"/>
    <property type="match status" value="1"/>
</dbReference>
<dbReference type="GO" id="GO:0051539">
    <property type="term" value="F:4 iron, 4 sulfur cluster binding"/>
    <property type="evidence" value="ECO:0007669"/>
    <property type="project" value="UniProtKB-KW"/>
</dbReference>
<dbReference type="SFLD" id="SFLDG01123">
    <property type="entry name" value="methyltransferase_(Class_B)"/>
    <property type="match status" value="1"/>
</dbReference>
<dbReference type="InterPro" id="IPR006638">
    <property type="entry name" value="Elp3/MiaA/NifB-like_rSAM"/>
</dbReference>
<dbReference type="CDD" id="cd01335">
    <property type="entry name" value="Radical_SAM"/>
    <property type="match status" value="1"/>
</dbReference>
<comment type="caution">
    <text evidence="10">The sequence shown here is derived from an EMBL/GenBank/DDBJ whole genome shotgun (WGS) entry which is preliminary data.</text>
</comment>
<dbReference type="PANTHER" id="PTHR43409:SF7">
    <property type="entry name" value="BLL1977 PROTEIN"/>
    <property type="match status" value="1"/>
</dbReference>
<evidence type="ECO:0000259" key="8">
    <source>
        <dbReference type="PROSITE" id="PS51332"/>
    </source>
</evidence>
<dbReference type="GO" id="GO:0003824">
    <property type="term" value="F:catalytic activity"/>
    <property type="evidence" value="ECO:0007669"/>
    <property type="project" value="InterPro"/>
</dbReference>
<accession>A0A7C3SMM3</accession>
<evidence type="ECO:0000256" key="2">
    <source>
        <dbReference type="ARBA" id="ARBA00022603"/>
    </source>
</evidence>
<keyword evidence="6" id="KW-0408">Iron</keyword>
<evidence type="ECO:0000256" key="7">
    <source>
        <dbReference type="ARBA" id="ARBA00023014"/>
    </source>
</evidence>
<dbReference type="InterPro" id="IPR058240">
    <property type="entry name" value="rSAM_sf"/>
</dbReference>
<keyword evidence="4" id="KW-0949">S-adenosyl-L-methionine</keyword>
<reference evidence="10" key="1">
    <citation type="journal article" date="2020" name="mSystems">
        <title>Genome- and Community-Level Interaction Insights into Carbon Utilization and Element Cycling Functions of Hydrothermarchaeota in Hydrothermal Sediment.</title>
        <authorList>
            <person name="Zhou Z."/>
            <person name="Liu Y."/>
            <person name="Xu W."/>
            <person name="Pan J."/>
            <person name="Luo Z.H."/>
            <person name="Li M."/>
        </authorList>
    </citation>
    <scope>NUCLEOTIDE SEQUENCE [LARGE SCALE GENOMIC DNA]</scope>
    <source>
        <strain evidence="10">SpSt-776</strain>
    </source>
</reference>
<dbReference type="SMART" id="SM00729">
    <property type="entry name" value="Elp3"/>
    <property type="match status" value="1"/>
</dbReference>
<dbReference type="SFLD" id="SFLDS00029">
    <property type="entry name" value="Radical_SAM"/>
    <property type="match status" value="1"/>
</dbReference>
<protein>
    <submittedName>
        <fullName evidence="10">B12-binding domain-containing radical SAM protein</fullName>
    </submittedName>
</protein>
<dbReference type="Gene3D" id="3.80.30.20">
    <property type="entry name" value="tm_1862 like domain"/>
    <property type="match status" value="1"/>
</dbReference>
<evidence type="ECO:0000259" key="9">
    <source>
        <dbReference type="PROSITE" id="PS51918"/>
    </source>
</evidence>
<dbReference type="AlphaFoldDB" id="A0A7C3SMM3"/>
<evidence type="ECO:0000256" key="5">
    <source>
        <dbReference type="ARBA" id="ARBA00022723"/>
    </source>
</evidence>
<comment type="cofactor">
    <cofactor evidence="1">
        <name>[4Fe-4S] cluster</name>
        <dbReference type="ChEBI" id="CHEBI:49883"/>
    </cofactor>
</comment>
<dbReference type="SUPFAM" id="SSF102114">
    <property type="entry name" value="Radical SAM enzymes"/>
    <property type="match status" value="1"/>
</dbReference>
<feature type="domain" description="B12-binding" evidence="8">
    <location>
        <begin position="47"/>
        <end position="132"/>
    </location>
</feature>
<keyword evidence="5" id="KW-0479">Metal-binding</keyword>
<dbReference type="EMBL" id="DTHB01000060">
    <property type="protein sequence ID" value="HGB15658.1"/>
    <property type="molecule type" value="Genomic_DNA"/>
</dbReference>
<name>A0A7C3SMM3_9BACT</name>
<dbReference type="InterPro" id="IPR006158">
    <property type="entry name" value="Cobalamin-bd"/>
</dbReference>
<dbReference type="CDD" id="cd02068">
    <property type="entry name" value="radical_SAM_B12_BD"/>
    <property type="match status" value="1"/>
</dbReference>
<gene>
    <name evidence="10" type="ORF">ENV62_10550</name>
</gene>
<dbReference type="GO" id="GO:0005829">
    <property type="term" value="C:cytosol"/>
    <property type="evidence" value="ECO:0007669"/>
    <property type="project" value="TreeGrafter"/>
</dbReference>
<proteinExistence type="predicted"/>
<dbReference type="InterPro" id="IPR007197">
    <property type="entry name" value="rSAM"/>
</dbReference>
<dbReference type="SFLD" id="SFLDG01082">
    <property type="entry name" value="B12-binding_domain_containing"/>
    <property type="match status" value="1"/>
</dbReference>
<dbReference type="Gene3D" id="3.40.50.280">
    <property type="entry name" value="Cobalamin-binding domain"/>
    <property type="match status" value="1"/>
</dbReference>
<keyword evidence="2" id="KW-0489">Methyltransferase</keyword>
<evidence type="ECO:0000313" key="10">
    <source>
        <dbReference type="EMBL" id="HGB15658.1"/>
    </source>
</evidence>
<dbReference type="PROSITE" id="PS51918">
    <property type="entry name" value="RADICAL_SAM"/>
    <property type="match status" value="1"/>
</dbReference>
<sequence>MKILLIQPSRLRSDGRVEKRRRRWLLGMTLPYVAALTPADHHVEIKDDLLEDITFQEDCDLVALSFMTHQAPRAYQIAAGFRRRGIPVVMGGFHATLAPEEAREHADALVMGEAEEAWPRLLRDFQAGRLEPVYRSSRFSDLKNLPVPRYDLLNLKRYKLLNIPSQTTRGCPFACNYCEVTQVYGGRYRHRPVDEVIHEIQEIRRLTGSRFIYFVDDNFVAHRAHALAIMERLIPLKLIYGCLAPVNIGNDPELLDLMQRSGCLHVNLGMESISPESLEAINKRQNKIKDYERQFKALRDRGIGFSVNVMFGLDGDRPEIFDSTVDFLIKIKAPLAFMFILAPRPGTKIRDQLLREGRIFDHEWPNYCGFKAVFHPKHMTARQLEEGYWRAQRQFYSLPAILKRLTPRLYSWHMLPFNLAFAWSVRRRRHPLDPF</sequence>
<organism evidence="10">
    <name type="scientific">Desulfobacca acetoxidans</name>
    <dbReference type="NCBI Taxonomy" id="60893"/>
    <lineage>
        <taxon>Bacteria</taxon>
        <taxon>Pseudomonadati</taxon>
        <taxon>Thermodesulfobacteriota</taxon>
        <taxon>Desulfobaccia</taxon>
        <taxon>Desulfobaccales</taxon>
        <taxon>Desulfobaccaceae</taxon>
        <taxon>Desulfobacca</taxon>
    </lineage>
</organism>
<evidence type="ECO:0000256" key="1">
    <source>
        <dbReference type="ARBA" id="ARBA00001966"/>
    </source>
</evidence>
<evidence type="ECO:0000256" key="4">
    <source>
        <dbReference type="ARBA" id="ARBA00022691"/>
    </source>
</evidence>
<dbReference type="Pfam" id="PF02310">
    <property type="entry name" value="B12-binding"/>
    <property type="match status" value="1"/>
</dbReference>
<dbReference type="Pfam" id="PF04055">
    <property type="entry name" value="Radical_SAM"/>
    <property type="match status" value="1"/>
</dbReference>
<keyword evidence="3" id="KW-0808">Transferase</keyword>
<evidence type="ECO:0000256" key="6">
    <source>
        <dbReference type="ARBA" id="ARBA00023004"/>
    </source>
</evidence>
<dbReference type="GO" id="GO:0046872">
    <property type="term" value="F:metal ion binding"/>
    <property type="evidence" value="ECO:0007669"/>
    <property type="project" value="UniProtKB-KW"/>
</dbReference>
<dbReference type="InterPro" id="IPR034466">
    <property type="entry name" value="Methyltransferase_Class_B"/>
</dbReference>
<feature type="domain" description="Radical SAM core" evidence="9">
    <location>
        <begin position="155"/>
        <end position="371"/>
    </location>
</feature>
<dbReference type="InterPro" id="IPR051198">
    <property type="entry name" value="BchE-like"/>
</dbReference>